<feature type="transmembrane region" description="Helical" evidence="1">
    <location>
        <begin position="13"/>
        <end position="31"/>
    </location>
</feature>
<evidence type="ECO:0000313" key="2">
    <source>
        <dbReference type="EMBL" id="KJU87786.1"/>
    </source>
</evidence>
<comment type="caution">
    <text evidence="2">The sequence shown here is derived from an EMBL/GenBank/DDBJ whole genome shotgun (WGS) entry which is preliminary data.</text>
</comment>
<dbReference type="EMBL" id="LACI01000008">
    <property type="protein sequence ID" value="KJU87786.1"/>
    <property type="molecule type" value="Genomic_DNA"/>
</dbReference>
<keyword evidence="1" id="KW-0812">Transmembrane</keyword>
<evidence type="ECO:0000256" key="1">
    <source>
        <dbReference type="SAM" id="Phobius"/>
    </source>
</evidence>
<keyword evidence="1" id="KW-0472">Membrane</keyword>
<sequence length="102" mass="11023">MLFNYPVVVVYDLNLYHVILLCADCLLSFIYPRNLRAVLRSGSVAFTLRPDACWLVAVGAALPTVRAVLADVVDGVNSIQAPSLLCISMPQTGVLPFMVSIA</sequence>
<accession>A0A0F3H0V8</accession>
<keyword evidence="3" id="KW-1185">Reference proteome</keyword>
<organism evidence="2 3">
    <name type="scientific">Candidatus Magnetobacterium bavaricum</name>
    <dbReference type="NCBI Taxonomy" id="29290"/>
    <lineage>
        <taxon>Bacteria</taxon>
        <taxon>Pseudomonadati</taxon>
        <taxon>Nitrospirota</taxon>
        <taxon>Thermodesulfovibrionia</taxon>
        <taxon>Thermodesulfovibrionales</taxon>
        <taxon>Candidatus Magnetobacteriaceae</taxon>
        <taxon>Candidatus Magnetobacterium</taxon>
    </lineage>
</organism>
<evidence type="ECO:0000313" key="3">
    <source>
        <dbReference type="Proteomes" id="UP000033423"/>
    </source>
</evidence>
<dbReference type="Proteomes" id="UP000033423">
    <property type="component" value="Unassembled WGS sequence"/>
</dbReference>
<dbReference type="AlphaFoldDB" id="A0A0F3H0V8"/>
<reference evidence="2 3" key="1">
    <citation type="submission" date="2015-02" db="EMBL/GenBank/DDBJ databases">
        <title>Single-cell genomics of uncultivated deep-branching MTB reveals a conserved set of magnetosome genes.</title>
        <authorList>
            <person name="Kolinko S."/>
            <person name="Richter M."/>
            <person name="Glockner F.O."/>
            <person name="Brachmann A."/>
            <person name="Schuler D."/>
        </authorList>
    </citation>
    <scope>NUCLEOTIDE SEQUENCE [LARGE SCALE GENOMIC DNA]</scope>
    <source>
        <strain evidence="2">TM-1</strain>
    </source>
</reference>
<name>A0A0F3H0V8_9BACT</name>
<protein>
    <submittedName>
        <fullName evidence="2">Uncharacterized protein</fullName>
    </submittedName>
</protein>
<gene>
    <name evidence="2" type="ORF">MBAV_000020</name>
</gene>
<proteinExistence type="predicted"/>
<keyword evidence="1" id="KW-1133">Transmembrane helix</keyword>